<gene>
    <name evidence="1" type="ORF">ACFFGV_02800</name>
</gene>
<evidence type="ECO:0008006" key="3">
    <source>
        <dbReference type="Google" id="ProtNLM"/>
    </source>
</evidence>
<organism evidence="1 2">
    <name type="scientific">Pontibacillus salicampi</name>
    <dbReference type="NCBI Taxonomy" id="1449801"/>
    <lineage>
        <taxon>Bacteria</taxon>
        <taxon>Bacillati</taxon>
        <taxon>Bacillota</taxon>
        <taxon>Bacilli</taxon>
        <taxon>Bacillales</taxon>
        <taxon>Bacillaceae</taxon>
        <taxon>Pontibacillus</taxon>
    </lineage>
</organism>
<comment type="caution">
    <text evidence="1">The sequence shown here is derived from an EMBL/GenBank/DDBJ whole genome shotgun (WGS) entry which is preliminary data.</text>
</comment>
<reference evidence="1 2" key="1">
    <citation type="submission" date="2024-09" db="EMBL/GenBank/DDBJ databases">
        <authorList>
            <person name="Sun Q."/>
            <person name="Mori K."/>
        </authorList>
    </citation>
    <scope>NUCLEOTIDE SEQUENCE [LARGE SCALE GENOMIC DNA]</scope>
    <source>
        <strain evidence="1 2">NCAIM B.02529</strain>
    </source>
</reference>
<protein>
    <recommendedName>
        <fullName evidence="3">KTSC domain-containing protein</fullName>
    </recommendedName>
</protein>
<sequence length="82" mass="9842">MKVTTFDRKKWGLFTFEKIGYDRSSQLLIVFYLDGSMLEICPIEEHKIFELLLSTDKETLIHEHFQIKYPSFVHEKRTFLLA</sequence>
<dbReference type="EMBL" id="JBHLTP010000003">
    <property type="protein sequence ID" value="MFC0522519.1"/>
    <property type="molecule type" value="Genomic_DNA"/>
</dbReference>
<proteinExistence type="predicted"/>
<keyword evidence="2" id="KW-1185">Reference proteome</keyword>
<dbReference type="Proteomes" id="UP001589836">
    <property type="component" value="Unassembled WGS sequence"/>
</dbReference>
<accession>A0ABV6LJG0</accession>
<dbReference type="RefSeq" id="WP_377345046.1">
    <property type="nucleotide sequence ID" value="NZ_JBHLTP010000003.1"/>
</dbReference>
<evidence type="ECO:0000313" key="1">
    <source>
        <dbReference type="EMBL" id="MFC0522519.1"/>
    </source>
</evidence>
<name>A0ABV6LJG0_9BACI</name>
<evidence type="ECO:0000313" key="2">
    <source>
        <dbReference type="Proteomes" id="UP001589836"/>
    </source>
</evidence>